<evidence type="ECO:0000313" key="4">
    <source>
        <dbReference type="Proteomes" id="UP001217089"/>
    </source>
</evidence>
<dbReference type="Proteomes" id="UP001217089">
    <property type="component" value="Unassembled WGS sequence"/>
</dbReference>
<comment type="caution">
    <text evidence="3">The sequence shown here is derived from an EMBL/GenBank/DDBJ whole genome shotgun (WGS) entry which is preliminary data.</text>
</comment>
<keyword evidence="1" id="KW-0175">Coiled coil</keyword>
<organism evidence="3 4">
    <name type="scientific">Tegillarca granosa</name>
    <name type="common">Malaysian cockle</name>
    <name type="synonym">Anadara granosa</name>
    <dbReference type="NCBI Taxonomy" id="220873"/>
    <lineage>
        <taxon>Eukaryota</taxon>
        <taxon>Metazoa</taxon>
        <taxon>Spiralia</taxon>
        <taxon>Lophotrochozoa</taxon>
        <taxon>Mollusca</taxon>
        <taxon>Bivalvia</taxon>
        <taxon>Autobranchia</taxon>
        <taxon>Pteriomorphia</taxon>
        <taxon>Arcoida</taxon>
        <taxon>Arcoidea</taxon>
        <taxon>Arcidae</taxon>
        <taxon>Tegillarca</taxon>
    </lineage>
</organism>
<gene>
    <name evidence="3" type="ORF">KUTeg_003647</name>
</gene>
<dbReference type="PANTHER" id="PTHR21010">
    <property type="entry name" value="AGAP001581-PA"/>
    <property type="match status" value="1"/>
</dbReference>
<name>A0ABQ9FPC4_TEGGR</name>
<proteinExistence type="predicted"/>
<keyword evidence="4" id="KW-1185">Reference proteome</keyword>
<feature type="compositionally biased region" description="Low complexity" evidence="2">
    <location>
        <begin position="1"/>
        <end position="16"/>
    </location>
</feature>
<feature type="coiled-coil region" evidence="1">
    <location>
        <begin position="147"/>
        <end position="181"/>
    </location>
</feature>
<reference evidence="3 4" key="1">
    <citation type="submission" date="2022-12" db="EMBL/GenBank/DDBJ databases">
        <title>Chromosome-level genome of Tegillarca granosa.</title>
        <authorList>
            <person name="Kim J."/>
        </authorList>
    </citation>
    <scope>NUCLEOTIDE SEQUENCE [LARGE SCALE GENOMIC DNA]</scope>
    <source>
        <strain evidence="3">Teg-2019</strain>
        <tissue evidence="3">Adductor muscle</tissue>
    </source>
</reference>
<dbReference type="PANTHER" id="PTHR21010:SF3">
    <property type="entry name" value="DAXX"/>
    <property type="match status" value="1"/>
</dbReference>
<evidence type="ECO:0000256" key="2">
    <source>
        <dbReference type="SAM" id="MobiDB-lite"/>
    </source>
</evidence>
<dbReference type="EMBL" id="JARBDR010000214">
    <property type="protein sequence ID" value="KAJ8318556.1"/>
    <property type="molecule type" value="Genomic_DNA"/>
</dbReference>
<sequence length="211" mass="25523">MSFTSFILASSSSADRSSSKDDVRKEHEILSTELDSLYREHKKLKQFIEQLERDYEESKEFDPVRRYDKLKGMIKRVVLHIRLNQDDKGSNPGIGSLLQGCRDYTYQIEAGKKREERYQIVKNFKKFKFLKKRVPFFFKEYSFNLSRQDLIQENENLRSQIKEWRRKCSIIRDLIQQLERNYESSKRFTIMQRYRLMKGMVKNVIHDNILE</sequence>
<evidence type="ECO:0000313" key="3">
    <source>
        <dbReference type="EMBL" id="KAJ8318556.1"/>
    </source>
</evidence>
<evidence type="ECO:0000256" key="1">
    <source>
        <dbReference type="SAM" id="Coils"/>
    </source>
</evidence>
<feature type="region of interest" description="Disordered" evidence="2">
    <location>
        <begin position="1"/>
        <end position="25"/>
    </location>
</feature>
<accession>A0ABQ9FPC4</accession>
<protein>
    <submittedName>
        <fullName evidence="3">Uncharacterized protein</fullName>
    </submittedName>
</protein>